<feature type="domain" description="TonB-dependent receptor-like beta-barrel" evidence="11">
    <location>
        <begin position="324"/>
        <end position="748"/>
    </location>
</feature>
<keyword evidence="10" id="KW-0732">Signal</keyword>
<keyword evidence="7 8" id="KW-0998">Cell outer membrane</keyword>
<keyword evidence="2 8" id="KW-0813">Transport</keyword>
<evidence type="ECO:0000313" key="13">
    <source>
        <dbReference type="EMBL" id="MDG3586371.1"/>
    </source>
</evidence>
<dbReference type="InterPro" id="IPR000531">
    <property type="entry name" value="Beta-barrel_TonB"/>
</dbReference>
<dbReference type="InterPro" id="IPR039426">
    <property type="entry name" value="TonB-dep_rcpt-like"/>
</dbReference>
<protein>
    <submittedName>
        <fullName evidence="13">TonB-dependent receptor</fullName>
    </submittedName>
</protein>
<dbReference type="InterPro" id="IPR008969">
    <property type="entry name" value="CarboxyPept-like_regulatory"/>
</dbReference>
<dbReference type="Gene3D" id="2.60.40.1120">
    <property type="entry name" value="Carboxypeptidase-like, regulatory domain"/>
    <property type="match status" value="1"/>
</dbReference>
<dbReference type="SUPFAM" id="SSF49464">
    <property type="entry name" value="Carboxypeptidase regulatory domain-like"/>
    <property type="match status" value="1"/>
</dbReference>
<dbReference type="Pfam" id="PF00593">
    <property type="entry name" value="TonB_dep_Rec_b-barrel"/>
    <property type="match status" value="1"/>
</dbReference>
<dbReference type="RefSeq" id="WP_277899724.1">
    <property type="nucleotide sequence ID" value="NZ_JAPMUA010000003.1"/>
</dbReference>
<evidence type="ECO:0000256" key="9">
    <source>
        <dbReference type="RuleBase" id="RU003357"/>
    </source>
</evidence>
<evidence type="ECO:0000256" key="1">
    <source>
        <dbReference type="ARBA" id="ARBA00004571"/>
    </source>
</evidence>
<accession>A0ABT6FTF4</accession>
<evidence type="ECO:0000259" key="11">
    <source>
        <dbReference type="Pfam" id="PF00593"/>
    </source>
</evidence>
<organism evidence="13 14">
    <name type="scientific">Galbibacter pacificus</name>
    <dbReference type="NCBI Taxonomy" id="2996052"/>
    <lineage>
        <taxon>Bacteria</taxon>
        <taxon>Pseudomonadati</taxon>
        <taxon>Bacteroidota</taxon>
        <taxon>Flavobacteriia</taxon>
        <taxon>Flavobacteriales</taxon>
        <taxon>Flavobacteriaceae</taxon>
        <taxon>Galbibacter</taxon>
    </lineage>
</organism>
<evidence type="ECO:0000256" key="8">
    <source>
        <dbReference type="PROSITE-ProRule" id="PRU01360"/>
    </source>
</evidence>
<evidence type="ECO:0000256" key="2">
    <source>
        <dbReference type="ARBA" id="ARBA00022448"/>
    </source>
</evidence>
<evidence type="ECO:0000256" key="4">
    <source>
        <dbReference type="ARBA" id="ARBA00022692"/>
    </source>
</evidence>
<keyword evidence="6 8" id="KW-0472">Membrane</keyword>
<proteinExistence type="inferred from homology"/>
<dbReference type="PANTHER" id="PTHR30069">
    <property type="entry name" value="TONB-DEPENDENT OUTER MEMBRANE RECEPTOR"/>
    <property type="match status" value="1"/>
</dbReference>
<dbReference type="InterPro" id="IPR037066">
    <property type="entry name" value="Plug_dom_sf"/>
</dbReference>
<keyword evidence="3 8" id="KW-1134">Transmembrane beta strand</keyword>
<dbReference type="PROSITE" id="PS52016">
    <property type="entry name" value="TONB_DEPENDENT_REC_3"/>
    <property type="match status" value="1"/>
</dbReference>
<evidence type="ECO:0000256" key="6">
    <source>
        <dbReference type="ARBA" id="ARBA00023136"/>
    </source>
</evidence>
<feature type="domain" description="TonB-dependent receptor plug" evidence="12">
    <location>
        <begin position="119"/>
        <end position="222"/>
    </location>
</feature>
<name>A0ABT6FTF4_9FLAO</name>
<keyword evidence="14" id="KW-1185">Reference proteome</keyword>
<comment type="similarity">
    <text evidence="8 9">Belongs to the TonB-dependent receptor family.</text>
</comment>
<dbReference type="EMBL" id="JAPMUA010000003">
    <property type="protein sequence ID" value="MDG3586371.1"/>
    <property type="molecule type" value="Genomic_DNA"/>
</dbReference>
<dbReference type="Proteomes" id="UP001153642">
    <property type="component" value="Unassembled WGS sequence"/>
</dbReference>
<dbReference type="PANTHER" id="PTHR30069:SF42">
    <property type="entry name" value="FERRIC AEROBACTIN RECEPTOR"/>
    <property type="match status" value="1"/>
</dbReference>
<dbReference type="Gene3D" id="2.40.170.20">
    <property type="entry name" value="TonB-dependent receptor, beta-barrel domain"/>
    <property type="match status" value="1"/>
</dbReference>
<feature type="signal peptide" evidence="10">
    <location>
        <begin position="1"/>
        <end position="21"/>
    </location>
</feature>
<evidence type="ECO:0000259" key="12">
    <source>
        <dbReference type="Pfam" id="PF07715"/>
    </source>
</evidence>
<gene>
    <name evidence="13" type="ORF">OSR52_10855</name>
</gene>
<comment type="subcellular location">
    <subcellularLocation>
        <location evidence="1 8">Cell outer membrane</location>
        <topology evidence="1 8">Multi-pass membrane protein</topology>
    </subcellularLocation>
</comment>
<dbReference type="Gene3D" id="2.170.130.10">
    <property type="entry name" value="TonB-dependent receptor, plug domain"/>
    <property type="match status" value="1"/>
</dbReference>
<dbReference type="InterPro" id="IPR012910">
    <property type="entry name" value="Plug_dom"/>
</dbReference>
<sequence>MKFNLKLLVATLSLFSSITYAQTTISGTVKDGSGDPLMGANVTLTNTKGTITDFDGKFSFKKIENGNYNVKVFFIGFKSQTKTLNVSSQEIITLDFVLSESNQQLQEVVITSNRTRETLDEVPSSVSVLNARQIENLAQTSNSVADVLTEVPGLALSSNRTSSTGQTLRGRNMLILIDGIPQSTPLRKGGRDVNTIDPSTLERIEVIKGATAIYGNGADGGIVNYITKKPNATKKLESTTSIGAEGALADIDKTVGANVTQTFSGQLGKLGYVTSGRFRQTGVYKDANGTVLSPFYGLGETSQYSLFGKLNYQITEKQRVELMYNYFSSNQDSDYIPEVGVYGQIPTIGILGEDLGEDQGNRYNHNAQLTYDYDDIFGNSDFRLNLYLQDFKTVYGYTDSFYDPNLGFDGGQSSILSTKKGARLNFKTPYSFGNVTGNILYGVDILNDKTSQELVDGRKWVPQMDMKNFAPYAQLKTLYKNFVLKAGIRLENINIQVPDYTTLTRYNVGETTPNSGGIDIKGGELNYNATVFNAGIRYNKWQVFKPFVSFSQSFSVADLGRTLRSATENTINQINSEAVIANNYEVGFNTHLGSTNLSGAYFISTSDLGSTYRESPSGAFEILRQPEKVYGFELSLDTELLRNVNVGTSASYTEGKIDTQDNGDYDTFIGGDRIPPLKLVSYVSYKWNNKFDARLTHIYSGDRNRFEPNENGGYTYGKGPVNSFNIFNLTTNYQLTPTTEIGVGVRNLLNEDYYPPISQWNARDSNYIKANGTQFDVSLTVHL</sequence>
<dbReference type="InterPro" id="IPR036942">
    <property type="entry name" value="Beta-barrel_TonB_sf"/>
</dbReference>
<comment type="caution">
    <text evidence="13">The sequence shown here is derived from an EMBL/GenBank/DDBJ whole genome shotgun (WGS) entry which is preliminary data.</text>
</comment>
<dbReference type="Pfam" id="PF13715">
    <property type="entry name" value="CarbopepD_reg_2"/>
    <property type="match status" value="1"/>
</dbReference>
<keyword evidence="5 9" id="KW-0798">TonB box</keyword>
<feature type="chain" id="PRO_5045054195" evidence="10">
    <location>
        <begin position="22"/>
        <end position="783"/>
    </location>
</feature>
<evidence type="ECO:0000256" key="3">
    <source>
        <dbReference type="ARBA" id="ARBA00022452"/>
    </source>
</evidence>
<dbReference type="Pfam" id="PF07715">
    <property type="entry name" value="Plug"/>
    <property type="match status" value="1"/>
</dbReference>
<evidence type="ECO:0000313" key="14">
    <source>
        <dbReference type="Proteomes" id="UP001153642"/>
    </source>
</evidence>
<dbReference type="CDD" id="cd01347">
    <property type="entry name" value="ligand_gated_channel"/>
    <property type="match status" value="1"/>
</dbReference>
<evidence type="ECO:0000256" key="7">
    <source>
        <dbReference type="ARBA" id="ARBA00023237"/>
    </source>
</evidence>
<dbReference type="SUPFAM" id="SSF56935">
    <property type="entry name" value="Porins"/>
    <property type="match status" value="1"/>
</dbReference>
<evidence type="ECO:0000256" key="10">
    <source>
        <dbReference type="SAM" id="SignalP"/>
    </source>
</evidence>
<keyword evidence="13" id="KW-0675">Receptor</keyword>
<keyword evidence="4 8" id="KW-0812">Transmembrane</keyword>
<reference evidence="13" key="1">
    <citation type="submission" date="2022-11" db="EMBL/GenBank/DDBJ databases">
        <title>High-quality draft genome sequence of Galbibacter sp. strain CMA-7.</title>
        <authorList>
            <person name="Wei L."/>
            <person name="Dong C."/>
            <person name="Shao Z."/>
        </authorList>
    </citation>
    <scope>NUCLEOTIDE SEQUENCE</scope>
    <source>
        <strain evidence="13">CMA-7</strain>
    </source>
</reference>
<evidence type="ECO:0000256" key="5">
    <source>
        <dbReference type="ARBA" id="ARBA00023077"/>
    </source>
</evidence>